<evidence type="ECO:0000313" key="5">
    <source>
        <dbReference type="EMBL" id="TFH79877.1"/>
    </source>
</evidence>
<dbReference type="RefSeq" id="WP_134826876.1">
    <property type="nucleotide sequence ID" value="NZ_SPDQ01000015.1"/>
</dbReference>
<evidence type="ECO:0000256" key="3">
    <source>
        <dbReference type="ARBA" id="ARBA00023163"/>
    </source>
</evidence>
<proteinExistence type="predicted"/>
<dbReference type="PANTHER" id="PTHR44688">
    <property type="entry name" value="DNA-BINDING TRANSCRIPTIONAL ACTIVATOR DEVR_DOSR"/>
    <property type="match status" value="1"/>
</dbReference>
<accession>A0A4Y8VH91</accession>
<organism evidence="5 6">
    <name type="scientific">Pseudomonas kribbensis</name>
    <dbReference type="NCBI Taxonomy" id="1628086"/>
    <lineage>
        <taxon>Bacteria</taxon>
        <taxon>Pseudomonadati</taxon>
        <taxon>Pseudomonadota</taxon>
        <taxon>Gammaproteobacteria</taxon>
        <taxon>Pseudomonadales</taxon>
        <taxon>Pseudomonadaceae</taxon>
        <taxon>Pseudomonas</taxon>
    </lineage>
</organism>
<dbReference type="Gene3D" id="1.10.10.10">
    <property type="entry name" value="Winged helix-like DNA-binding domain superfamily/Winged helix DNA-binding domain"/>
    <property type="match status" value="1"/>
</dbReference>
<keyword evidence="3" id="KW-0804">Transcription</keyword>
<sequence>MHMTDFDNVAQRCLHAVTQIIPESQGAFYYIDRKLQAQDFHLHALSATMHRDYLDNYRPLDPLQPHHCLAIGHTVVPLQRAMRDQRRSDCRHYRRFLQHYEVADVVEVIAYTNTAPRAAISLMRNSAQGPFTEAHLTCLAGLQGLLEIAVAHLPVEPELDFLTPREQQIALLLRQGATNKQLACDLQMGLATVKTHLLNLFRKLGVNNRTELVSRLFL</sequence>
<dbReference type="InterPro" id="IPR016032">
    <property type="entry name" value="Sig_transdc_resp-reg_C-effctor"/>
</dbReference>
<evidence type="ECO:0000313" key="6">
    <source>
        <dbReference type="Proteomes" id="UP000297555"/>
    </source>
</evidence>
<dbReference type="EMBL" id="SPDQ01000015">
    <property type="protein sequence ID" value="TFH79877.1"/>
    <property type="molecule type" value="Genomic_DNA"/>
</dbReference>
<evidence type="ECO:0000259" key="4">
    <source>
        <dbReference type="PROSITE" id="PS50043"/>
    </source>
</evidence>
<dbReference type="SUPFAM" id="SSF46894">
    <property type="entry name" value="C-terminal effector domain of the bipartite response regulators"/>
    <property type="match status" value="1"/>
</dbReference>
<dbReference type="Proteomes" id="UP000297555">
    <property type="component" value="Unassembled WGS sequence"/>
</dbReference>
<protein>
    <submittedName>
        <fullName evidence="5">Helix-turn-helix transcriptional regulator</fullName>
    </submittedName>
</protein>
<keyword evidence="1" id="KW-0805">Transcription regulation</keyword>
<name>A0A4Y8VH91_9PSED</name>
<dbReference type="InterPro" id="IPR036388">
    <property type="entry name" value="WH-like_DNA-bd_sf"/>
</dbReference>
<feature type="domain" description="HTH luxR-type" evidence="4">
    <location>
        <begin position="155"/>
        <end position="218"/>
    </location>
</feature>
<dbReference type="SMART" id="SM00421">
    <property type="entry name" value="HTH_LUXR"/>
    <property type="match status" value="1"/>
</dbReference>
<dbReference type="PRINTS" id="PR00038">
    <property type="entry name" value="HTHLUXR"/>
</dbReference>
<dbReference type="InterPro" id="IPR000792">
    <property type="entry name" value="Tscrpt_reg_LuxR_C"/>
</dbReference>
<dbReference type="GO" id="GO:0003677">
    <property type="term" value="F:DNA binding"/>
    <property type="evidence" value="ECO:0007669"/>
    <property type="project" value="UniProtKB-KW"/>
</dbReference>
<dbReference type="PROSITE" id="PS50043">
    <property type="entry name" value="HTH_LUXR_2"/>
    <property type="match status" value="1"/>
</dbReference>
<gene>
    <name evidence="5" type="ORF">E4J90_14470</name>
</gene>
<dbReference type="OrthoDB" id="1806906at2"/>
<dbReference type="PANTHER" id="PTHR44688:SF16">
    <property type="entry name" value="DNA-BINDING TRANSCRIPTIONAL ACTIVATOR DEVR_DOSR"/>
    <property type="match status" value="1"/>
</dbReference>
<keyword evidence="2" id="KW-0238">DNA-binding</keyword>
<dbReference type="Pfam" id="PF00196">
    <property type="entry name" value="GerE"/>
    <property type="match status" value="1"/>
</dbReference>
<reference evidence="5 6" key="1">
    <citation type="submission" date="2019-03" db="EMBL/GenBank/DDBJ databases">
        <title>Draft genome sequence of humic substances-degrading Pseudomonas kribbensis CHA-19 from forest soil.</title>
        <authorList>
            <person name="Kim D."/>
        </authorList>
    </citation>
    <scope>NUCLEOTIDE SEQUENCE [LARGE SCALE GENOMIC DNA]</scope>
    <source>
        <strain evidence="5 6">CHA-19</strain>
    </source>
</reference>
<evidence type="ECO:0000256" key="2">
    <source>
        <dbReference type="ARBA" id="ARBA00023125"/>
    </source>
</evidence>
<dbReference type="GO" id="GO:0006355">
    <property type="term" value="P:regulation of DNA-templated transcription"/>
    <property type="evidence" value="ECO:0007669"/>
    <property type="project" value="InterPro"/>
</dbReference>
<dbReference type="AlphaFoldDB" id="A0A4Y8VH91"/>
<evidence type="ECO:0000256" key="1">
    <source>
        <dbReference type="ARBA" id="ARBA00023015"/>
    </source>
</evidence>
<dbReference type="CDD" id="cd06170">
    <property type="entry name" value="LuxR_C_like"/>
    <property type="match status" value="1"/>
</dbReference>
<comment type="caution">
    <text evidence="5">The sequence shown here is derived from an EMBL/GenBank/DDBJ whole genome shotgun (WGS) entry which is preliminary data.</text>
</comment>